<comment type="pathway">
    <text evidence="1">Secondary metabolite biosynthesis; hopanoid biosynthesis.</text>
</comment>
<feature type="domain" description="Squalene cyclase C-terminal" evidence="5">
    <location>
        <begin position="319"/>
        <end position="643"/>
    </location>
</feature>
<keyword evidence="4" id="KW-0413">Isomerase</keyword>
<evidence type="ECO:0000256" key="3">
    <source>
        <dbReference type="ARBA" id="ARBA00022737"/>
    </source>
</evidence>
<keyword evidence="3" id="KW-0677">Repeat</keyword>
<dbReference type="Pfam" id="PF13243">
    <property type="entry name" value="SQHop_cyclase_C"/>
    <property type="match status" value="1"/>
</dbReference>
<dbReference type="NCBIfam" id="TIGR01507">
    <property type="entry name" value="hopene_cyclase"/>
    <property type="match status" value="1"/>
</dbReference>
<dbReference type="SUPFAM" id="SSF48239">
    <property type="entry name" value="Terpenoid cyclases/Protein prenyltransferases"/>
    <property type="match status" value="2"/>
</dbReference>
<dbReference type="InterPro" id="IPR002365">
    <property type="entry name" value="Terpene_synthase_CS"/>
</dbReference>
<reference evidence="7 8" key="1">
    <citation type="submission" date="2017-06" db="EMBL/GenBank/DDBJ databases">
        <title>Genome sequencing of cyanobaciteial culture collection at National Institute for Environmental Studies (NIES).</title>
        <authorList>
            <person name="Hirose Y."/>
            <person name="Shimura Y."/>
            <person name="Fujisawa T."/>
            <person name="Nakamura Y."/>
            <person name="Kawachi M."/>
        </authorList>
    </citation>
    <scope>NUCLEOTIDE SEQUENCE [LARGE SCALE GENOMIC DNA]</scope>
    <source>
        <strain evidence="7 8">NIES-2135</strain>
    </source>
</reference>
<proteinExistence type="inferred from homology"/>
<organism evidence="7 8">
    <name type="scientific">Leptolyngbya boryana NIES-2135</name>
    <dbReference type="NCBI Taxonomy" id="1973484"/>
    <lineage>
        <taxon>Bacteria</taxon>
        <taxon>Bacillati</taxon>
        <taxon>Cyanobacteriota</taxon>
        <taxon>Cyanophyceae</taxon>
        <taxon>Leptolyngbyales</taxon>
        <taxon>Leptolyngbyaceae</taxon>
        <taxon>Leptolyngbya group</taxon>
        <taxon>Leptolyngbya</taxon>
    </lineage>
</organism>
<evidence type="ECO:0000256" key="4">
    <source>
        <dbReference type="ARBA" id="ARBA00023235"/>
    </source>
</evidence>
<dbReference type="AlphaFoldDB" id="A0A1Z4JCI2"/>
<dbReference type="PANTHER" id="PTHR11764">
    <property type="entry name" value="TERPENE CYCLASE/MUTASE FAMILY MEMBER"/>
    <property type="match status" value="1"/>
</dbReference>
<dbReference type="InterPro" id="IPR018333">
    <property type="entry name" value="Squalene_cyclase"/>
</dbReference>
<name>A0A1Z4JCI2_LEPBY</name>
<dbReference type="PROSITE" id="PS01074">
    <property type="entry name" value="TERPENE_SYNTHASES"/>
    <property type="match status" value="1"/>
</dbReference>
<evidence type="ECO:0000313" key="7">
    <source>
        <dbReference type="EMBL" id="BAY54469.1"/>
    </source>
</evidence>
<dbReference type="GO" id="GO:0016104">
    <property type="term" value="P:triterpenoid biosynthetic process"/>
    <property type="evidence" value="ECO:0007669"/>
    <property type="project" value="InterPro"/>
</dbReference>
<dbReference type="InterPro" id="IPR006400">
    <property type="entry name" value="Hopene-cyclase"/>
</dbReference>
<gene>
    <name evidence="7" type="ORF">NIES2135_12860</name>
</gene>
<dbReference type="InterPro" id="IPR032697">
    <property type="entry name" value="SQ_cyclase_N"/>
</dbReference>
<evidence type="ECO:0000259" key="6">
    <source>
        <dbReference type="Pfam" id="PF13249"/>
    </source>
</evidence>
<dbReference type="UniPathway" id="UPA00337"/>
<dbReference type="CDD" id="cd02892">
    <property type="entry name" value="SQCY_1"/>
    <property type="match status" value="1"/>
</dbReference>
<feature type="domain" description="Squalene cyclase N-terminal" evidence="6">
    <location>
        <begin position="8"/>
        <end position="310"/>
    </location>
</feature>
<evidence type="ECO:0000259" key="5">
    <source>
        <dbReference type="Pfam" id="PF13243"/>
    </source>
</evidence>
<dbReference type="EMBL" id="AP018203">
    <property type="protein sequence ID" value="BAY54469.1"/>
    <property type="molecule type" value="Genomic_DNA"/>
</dbReference>
<dbReference type="InterPro" id="IPR032696">
    <property type="entry name" value="SQ_cyclase_C"/>
</dbReference>
<evidence type="ECO:0000256" key="2">
    <source>
        <dbReference type="ARBA" id="ARBA00009755"/>
    </source>
</evidence>
<dbReference type="Gene3D" id="1.50.10.20">
    <property type="match status" value="2"/>
</dbReference>
<dbReference type="InterPro" id="IPR008930">
    <property type="entry name" value="Terpenoid_cyclase/PrenylTrfase"/>
</dbReference>
<dbReference type="GO" id="GO:0016866">
    <property type="term" value="F:intramolecular transferase activity"/>
    <property type="evidence" value="ECO:0007669"/>
    <property type="project" value="InterPro"/>
</dbReference>
<sequence length="673" mass="75559">MSALENAIEASQQYLLSLQKPEGYWWAELESNVTITAETILLHKIWGTDQERPLQKAEQYLRSQQREHGGWELYYGDGGDLSTTVETYMALRLLEVPATDSALIKAKEFILARGGISKTRIFTKFHLALIGCYDWRGIPSIPAWIMLLPSLKIEVPNPFGSEPLFSGHTFSIYEMSSWARGSTVPLLIAFDRKPVFITNPTITLDELYVEGVHNVKYELPRKSDWTDLFLDLDRAFKFAEDWNLVPLREEGIKAAEKWVLERQEATGDWGGIIPAMLNSLIALRCLGYDVNDPYVVRGMNAIDHFAIEEENSYRIQPCVSPVWDTGLVVRSLIESGVAPDDPTLVKAGEWLLEKQILSYGDWAVKNTQGKPGAWAFEFENRFYPDVDDSAVVVMALDLIHMPNQGLKRQAIARCVEWISTMQCKPGGWAAFDLDNDQDWINEVPYGDLRAMIDPNTADVTARVLEMLGQIEPELGVAITPEKLDRALRYLTLEQEKDGSWFGRWGVNYLYGTSGVLAALAKVAPNTHWRSIQRGANWIVSVQNPDGGWGETCESYKNPALKGQGASTASQTAWALIGLLAAGDGTGDYEWEAIDKGVAYLISTQQDGAWNEDWFTGTGFPGHFYLKYHLYQQHFPLTALGRYQTSLKQRSSLKVPLNLKVKEVDTVQAGGQEL</sequence>
<dbReference type="PANTHER" id="PTHR11764:SF20">
    <property type="entry name" value="LANOSTEROL SYNTHASE"/>
    <property type="match status" value="1"/>
</dbReference>
<dbReference type="Pfam" id="PF13249">
    <property type="entry name" value="SQHop_cyclase_N"/>
    <property type="match status" value="1"/>
</dbReference>
<dbReference type="SFLD" id="SFLDG01016">
    <property type="entry name" value="Prenyltransferase_Like_2"/>
    <property type="match status" value="1"/>
</dbReference>
<dbReference type="GO" id="GO:0005811">
    <property type="term" value="C:lipid droplet"/>
    <property type="evidence" value="ECO:0007669"/>
    <property type="project" value="InterPro"/>
</dbReference>
<keyword evidence="8" id="KW-1185">Reference proteome</keyword>
<comment type="similarity">
    <text evidence="2">Belongs to the terpene cyclase/mutase family.</text>
</comment>
<evidence type="ECO:0000256" key="1">
    <source>
        <dbReference type="ARBA" id="ARBA00004999"/>
    </source>
</evidence>
<protein>
    <submittedName>
        <fullName evidence="7">Squalene/oxidosqualene cyclase</fullName>
    </submittedName>
</protein>
<dbReference type="Proteomes" id="UP000217895">
    <property type="component" value="Chromosome"/>
</dbReference>
<accession>A0A1Z4JCI2</accession>
<evidence type="ECO:0000313" key="8">
    <source>
        <dbReference type="Proteomes" id="UP000217895"/>
    </source>
</evidence>
<dbReference type="NCBIfam" id="TIGR01787">
    <property type="entry name" value="squalene_cyclas"/>
    <property type="match status" value="1"/>
</dbReference>